<feature type="region of interest" description="Disordered" evidence="1">
    <location>
        <begin position="339"/>
        <end position="361"/>
    </location>
</feature>
<feature type="transmembrane region" description="Helical" evidence="2">
    <location>
        <begin position="72"/>
        <end position="92"/>
    </location>
</feature>
<dbReference type="OrthoDB" id="4772902at2"/>
<feature type="transmembrane region" description="Helical" evidence="2">
    <location>
        <begin position="6"/>
        <end position="24"/>
    </location>
</feature>
<name>A0A4Q7IYW2_9PSEU</name>
<keyword evidence="2" id="KW-1133">Transmembrane helix</keyword>
<dbReference type="Proteomes" id="UP000292003">
    <property type="component" value="Unassembled WGS sequence"/>
</dbReference>
<dbReference type="Pfam" id="PF20182">
    <property type="entry name" value="DUF6545"/>
    <property type="match status" value="1"/>
</dbReference>
<dbReference type="InterPro" id="IPR046675">
    <property type="entry name" value="DUF6545"/>
</dbReference>
<gene>
    <name evidence="4" type="ORF">EWH70_33060</name>
</gene>
<feature type="transmembrane region" description="Helical" evidence="2">
    <location>
        <begin position="145"/>
        <end position="168"/>
    </location>
</feature>
<evidence type="ECO:0000313" key="5">
    <source>
        <dbReference type="Proteomes" id="UP000292003"/>
    </source>
</evidence>
<proteinExistence type="predicted"/>
<reference evidence="4 5" key="1">
    <citation type="submission" date="2019-02" db="EMBL/GenBank/DDBJ databases">
        <title>Draft genome sequence of Amycolatopsis sp. 8-3EHSu isolated from roots of Suaeda maritima.</title>
        <authorList>
            <person name="Duangmal K."/>
            <person name="Chantavorakit T."/>
        </authorList>
    </citation>
    <scope>NUCLEOTIDE SEQUENCE [LARGE SCALE GENOMIC DNA]</scope>
    <source>
        <strain evidence="4 5">8-3EHSu</strain>
    </source>
</reference>
<feature type="transmembrane region" description="Helical" evidence="2">
    <location>
        <begin position="33"/>
        <end position="52"/>
    </location>
</feature>
<dbReference type="EMBL" id="SFCC01000022">
    <property type="protein sequence ID" value="RZQ59659.1"/>
    <property type="molecule type" value="Genomic_DNA"/>
</dbReference>
<protein>
    <recommendedName>
        <fullName evidence="3">DUF6545 domain-containing protein</fullName>
    </recommendedName>
</protein>
<evidence type="ECO:0000259" key="3">
    <source>
        <dbReference type="Pfam" id="PF20182"/>
    </source>
</evidence>
<evidence type="ECO:0000256" key="1">
    <source>
        <dbReference type="SAM" id="MobiDB-lite"/>
    </source>
</evidence>
<accession>A0A4Q7IYW2</accession>
<organism evidence="4 5">
    <name type="scientific">Amycolatopsis suaedae</name>
    <dbReference type="NCBI Taxonomy" id="2510978"/>
    <lineage>
        <taxon>Bacteria</taxon>
        <taxon>Bacillati</taxon>
        <taxon>Actinomycetota</taxon>
        <taxon>Actinomycetes</taxon>
        <taxon>Pseudonocardiales</taxon>
        <taxon>Pseudonocardiaceae</taxon>
        <taxon>Amycolatopsis</taxon>
    </lineage>
</organism>
<keyword evidence="5" id="KW-1185">Reference proteome</keyword>
<dbReference type="NCBIfam" id="NF042915">
    <property type="entry name" value="MAB_1171c_fam"/>
    <property type="match status" value="1"/>
</dbReference>
<dbReference type="InterPro" id="IPR050039">
    <property type="entry name" value="MAB_1171c-like"/>
</dbReference>
<dbReference type="AlphaFoldDB" id="A0A4Q7IYW2"/>
<keyword evidence="2" id="KW-0472">Membrane</keyword>
<evidence type="ECO:0000313" key="4">
    <source>
        <dbReference type="EMBL" id="RZQ59659.1"/>
    </source>
</evidence>
<sequence>MDIELVIRWAKGVVICAVAAWEVVQLSRRRDDLALRVLTIGLVLLAIAATFGIKTPVLEPIREFFGHNWTHIINGCWMSMAFCWAAYFLLADTDKPEAQRKRKALIELGVLVVALALMVFARESMPPGPWRENIPLDQRGSWQRTLWYCAVSGYSLFAWFLGVRRALVLRRRLHHPWARAAFWIVGAGSAAMALGVNGVSLSRQLIRLVDPSFDPDLFTVLYSTGQLTGQFVLALGLALAPLATLFYRARARLDRGVRARYSRRLLPLWQRLTTEFTYIPLRDVHTGQSGGDFERITTEITDGISELARDCPEPDGDIADPKVAAAVIADGLNRRAERRDARWAGDEDTLSEPPYPRLEPDFPDWRSRARWMLAVSDELHERGVIGKDEHERVGSD</sequence>
<evidence type="ECO:0000256" key="2">
    <source>
        <dbReference type="SAM" id="Phobius"/>
    </source>
</evidence>
<keyword evidence="2" id="KW-0812">Transmembrane</keyword>
<dbReference type="RefSeq" id="WP_130479516.1">
    <property type="nucleotide sequence ID" value="NZ_SFCC01000022.1"/>
</dbReference>
<feature type="transmembrane region" description="Helical" evidence="2">
    <location>
        <begin position="220"/>
        <end position="247"/>
    </location>
</feature>
<feature type="transmembrane region" description="Helical" evidence="2">
    <location>
        <begin position="180"/>
        <end position="200"/>
    </location>
</feature>
<feature type="transmembrane region" description="Helical" evidence="2">
    <location>
        <begin position="104"/>
        <end position="121"/>
    </location>
</feature>
<feature type="domain" description="DUF6545" evidence="3">
    <location>
        <begin position="259"/>
        <end position="380"/>
    </location>
</feature>
<comment type="caution">
    <text evidence="4">The sequence shown here is derived from an EMBL/GenBank/DDBJ whole genome shotgun (WGS) entry which is preliminary data.</text>
</comment>